<keyword evidence="2" id="KW-1185">Reference proteome</keyword>
<evidence type="ECO:0000313" key="2">
    <source>
        <dbReference type="Proteomes" id="UP000265300"/>
    </source>
</evidence>
<evidence type="ECO:0000313" key="3">
    <source>
        <dbReference type="RefSeq" id="XP_007454617.1"/>
    </source>
</evidence>
<accession>A0A340X3U1</accession>
<dbReference type="Proteomes" id="UP000265300">
    <property type="component" value="Unplaced"/>
</dbReference>
<protein>
    <submittedName>
        <fullName evidence="3">Keratinocyte proline-rich protein-like</fullName>
    </submittedName>
</protein>
<gene>
    <name evidence="3" type="primary">LOC103080675</name>
</gene>
<evidence type="ECO:0000256" key="1">
    <source>
        <dbReference type="SAM" id="MobiDB-lite"/>
    </source>
</evidence>
<dbReference type="KEGG" id="lve:103080675"/>
<dbReference type="RefSeq" id="XP_007454617.1">
    <property type="nucleotide sequence ID" value="XM_007454555.1"/>
</dbReference>
<sequence>DTGDRLPNSPTGKAVSLSALLTEFRFSDRGTNGLKEAPRTERLRAARAAQRPTQPRPCPRARPRPQLQPGAEGRSCSPPGSYGAPTPPLCRDPGALAPPARQAGEPCTARRSRSAPQDPGAGPAVPRRPPPPARCARPAHQLRRARRACPRVRPVPVPGTPSRLAAHWRLAGVGAAPPRPEPPGTPGKGAGPRQVGPARLEQPGPRALRGFSTGWK</sequence>
<dbReference type="AlphaFoldDB" id="A0A340X3U1"/>
<proteinExistence type="predicted"/>
<feature type="compositionally biased region" description="Basic residues" evidence="1">
    <location>
        <begin position="140"/>
        <end position="150"/>
    </location>
</feature>
<name>A0A340X3U1_LIPVE</name>
<feature type="non-terminal residue" evidence="3">
    <location>
        <position position="1"/>
    </location>
</feature>
<feature type="region of interest" description="Disordered" evidence="1">
    <location>
        <begin position="26"/>
        <end position="216"/>
    </location>
</feature>
<dbReference type="GeneID" id="103080675"/>
<reference evidence="3" key="1">
    <citation type="submission" date="2025-08" db="UniProtKB">
        <authorList>
            <consortium name="RefSeq"/>
        </authorList>
    </citation>
    <scope>IDENTIFICATION</scope>
</reference>
<dbReference type="InParanoid" id="A0A340X3U1"/>
<organism evidence="2 3">
    <name type="scientific">Lipotes vexillifer</name>
    <name type="common">Yangtze river dolphin</name>
    <dbReference type="NCBI Taxonomy" id="118797"/>
    <lineage>
        <taxon>Eukaryota</taxon>
        <taxon>Metazoa</taxon>
        <taxon>Chordata</taxon>
        <taxon>Craniata</taxon>
        <taxon>Vertebrata</taxon>
        <taxon>Euteleostomi</taxon>
        <taxon>Mammalia</taxon>
        <taxon>Eutheria</taxon>
        <taxon>Laurasiatheria</taxon>
        <taxon>Artiodactyla</taxon>
        <taxon>Whippomorpha</taxon>
        <taxon>Cetacea</taxon>
        <taxon>Odontoceti</taxon>
        <taxon>Lipotidae</taxon>
        <taxon>Lipotes</taxon>
    </lineage>
</organism>